<gene>
    <name evidence="2" type="ORF">LPJ61_004384</name>
</gene>
<accession>A0A9W7YBZ5</accession>
<feature type="signal peptide" evidence="1">
    <location>
        <begin position="1"/>
        <end position="17"/>
    </location>
</feature>
<name>A0A9W7YBZ5_9FUNG</name>
<dbReference type="OrthoDB" id="4095724at2759"/>
<dbReference type="EMBL" id="JANBOI010000976">
    <property type="protein sequence ID" value="KAJ1727803.1"/>
    <property type="molecule type" value="Genomic_DNA"/>
</dbReference>
<proteinExistence type="predicted"/>
<dbReference type="Proteomes" id="UP001143981">
    <property type="component" value="Unassembled WGS sequence"/>
</dbReference>
<protein>
    <submittedName>
        <fullName evidence="2">Uncharacterized protein</fullName>
    </submittedName>
</protein>
<sequence length="99" mass="9552">MKLAAIAVAAIPVVALADVDGIISAIGGAVNQVTSKAVDGFNQATAAVQSVASRVESDFNAGNNPNGSEVGEHTSGAARATGCTATAALAAAVVFAQLV</sequence>
<keyword evidence="1" id="KW-0732">Signal</keyword>
<evidence type="ECO:0000256" key="1">
    <source>
        <dbReference type="SAM" id="SignalP"/>
    </source>
</evidence>
<evidence type="ECO:0000313" key="3">
    <source>
        <dbReference type="Proteomes" id="UP001143981"/>
    </source>
</evidence>
<organism evidence="2 3">
    <name type="scientific">Coemansia biformis</name>
    <dbReference type="NCBI Taxonomy" id="1286918"/>
    <lineage>
        <taxon>Eukaryota</taxon>
        <taxon>Fungi</taxon>
        <taxon>Fungi incertae sedis</taxon>
        <taxon>Zoopagomycota</taxon>
        <taxon>Kickxellomycotina</taxon>
        <taxon>Kickxellomycetes</taxon>
        <taxon>Kickxellales</taxon>
        <taxon>Kickxellaceae</taxon>
        <taxon>Coemansia</taxon>
    </lineage>
</organism>
<dbReference type="AlphaFoldDB" id="A0A9W7YBZ5"/>
<comment type="caution">
    <text evidence="2">The sequence shown here is derived from an EMBL/GenBank/DDBJ whole genome shotgun (WGS) entry which is preliminary data.</text>
</comment>
<evidence type="ECO:0000313" key="2">
    <source>
        <dbReference type="EMBL" id="KAJ1727803.1"/>
    </source>
</evidence>
<reference evidence="2" key="1">
    <citation type="submission" date="2022-07" db="EMBL/GenBank/DDBJ databases">
        <title>Phylogenomic reconstructions and comparative analyses of Kickxellomycotina fungi.</title>
        <authorList>
            <person name="Reynolds N.K."/>
            <person name="Stajich J.E."/>
            <person name="Barry K."/>
            <person name="Grigoriev I.V."/>
            <person name="Crous P."/>
            <person name="Smith M.E."/>
        </authorList>
    </citation>
    <scope>NUCLEOTIDE SEQUENCE</scope>
    <source>
        <strain evidence="2">BCRC 34381</strain>
    </source>
</reference>
<keyword evidence="3" id="KW-1185">Reference proteome</keyword>
<feature type="chain" id="PRO_5040990219" evidence="1">
    <location>
        <begin position="18"/>
        <end position="99"/>
    </location>
</feature>